<reference evidence="1 2" key="1">
    <citation type="submission" date="2018-06" db="EMBL/GenBank/DDBJ databases">
        <authorList>
            <consortium name="Pathogen Informatics"/>
            <person name="Doyle S."/>
        </authorList>
    </citation>
    <scope>NUCLEOTIDE SEQUENCE [LARGE SCALE GENOMIC DNA]</scope>
    <source>
        <strain evidence="1 2">NCTC10911</strain>
    </source>
</reference>
<dbReference type="AlphaFoldDB" id="A0A0E8C746"/>
<evidence type="ECO:0000313" key="2">
    <source>
        <dbReference type="Proteomes" id="UP000255014"/>
    </source>
</evidence>
<sequence length="66" mass="7246">MNAAQSVGHTLGLELEMVVACRATGASHPVARHFEALRNLRRQRGESVQEYRLDARLCGGWAVPMA</sequence>
<evidence type="ECO:0000313" key="1">
    <source>
        <dbReference type="EMBL" id="SUV65032.1"/>
    </source>
</evidence>
<accession>A0A0E8C746</accession>
<proteinExistence type="predicted"/>
<organism evidence="1 2">
    <name type="scientific">Bordetella pertussis</name>
    <dbReference type="NCBI Taxonomy" id="520"/>
    <lineage>
        <taxon>Bacteria</taxon>
        <taxon>Pseudomonadati</taxon>
        <taxon>Pseudomonadota</taxon>
        <taxon>Betaproteobacteria</taxon>
        <taxon>Burkholderiales</taxon>
        <taxon>Alcaligenaceae</taxon>
        <taxon>Bordetella</taxon>
    </lineage>
</organism>
<dbReference type="Proteomes" id="UP000255014">
    <property type="component" value="Unassembled WGS sequence"/>
</dbReference>
<protein>
    <submittedName>
        <fullName evidence="1">Uncharacterized protein</fullName>
    </submittedName>
</protein>
<name>A0A0E8C746_BORPT</name>
<dbReference type="EMBL" id="UFTT01000002">
    <property type="protein sequence ID" value="SUV65032.1"/>
    <property type="molecule type" value="Genomic_DNA"/>
</dbReference>
<gene>
    <name evidence="1" type="ORF">NCTC10911_02070</name>
</gene>